<feature type="binding site" description="in other chain" evidence="12">
    <location>
        <begin position="179"/>
        <end position="181"/>
    </location>
    <ligand>
        <name>substrate</name>
        <note>ligand shared between dimeric partners</note>
    </ligand>
</feature>
<dbReference type="PANTHER" id="PTHR13697">
    <property type="entry name" value="PHOSPHOFRUCTOKINASE"/>
    <property type="match status" value="1"/>
</dbReference>
<protein>
    <recommendedName>
        <fullName evidence="12">ATP-dependent 6-phosphofructokinase</fullName>
        <shortName evidence="12">ATP-PFK</shortName>
        <shortName evidence="12">Phosphofructokinase</shortName>
        <ecNumber evidence="12">2.7.1.11</ecNumber>
    </recommendedName>
    <alternativeName>
        <fullName evidence="12">Phosphohexokinase</fullName>
    </alternativeName>
</protein>
<organism evidence="14 15">
    <name type="scientific">Caproiciproducens galactitolivorans</name>
    <dbReference type="NCBI Taxonomy" id="642589"/>
    <lineage>
        <taxon>Bacteria</taxon>
        <taxon>Bacillati</taxon>
        <taxon>Bacillota</taxon>
        <taxon>Clostridia</taxon>
        <taxon>Eubacteriales</taxon>
        <taxon>Acutalibacteraceae</taxon>
        <taxon>Caproiciproducens</taxon>
    </lineage>
</organism>
<keyword evidence="15" id="KW-1185">Reference proteome</keyword>
<evidence type="ECO:0000256" key="9">
    <source>
        <dbReference type="ARBA" id="ARBA00022840"/>
    </source>
</evidence>
<comment type="similarity">
    <text evidence="12">Belongs to the phosphofructokinase type A (PFKA) family. Mixed-substrate PFK group III subfamily.</text>
</comment>
<dbReference type="RefSeq" id="WP_135657317.1">
    <property type="nucleotide sequence ID" value="NZ_SRMQ01000001.1"/>
</dbReference>
<dbReference type="GO" id="GO:0047334">
    <property type="term" value="F:diphosphate-fructose-6-phosphate 1-phosphotransferase activity"/>
    <property type="evidence" value="ECO:0007669"/>
    <property type="project" value="InterPro"/>
</dbReference>
<evidence type="ECO:0000256" key="10">
    <source>
        <dbReference type="ARBA" id="ARBA00022842"/>
    </source>
</evidence>
<comment type="pathway">
    <text evidence="3 12">Carbohydrate degradation; glycolysis; D-glyceraldehyde 3-phosphate and glycerone phosphate from D-glucose: step 3/4.</text>
</comment>
<dbReference type="InterPro" id="IPR000023">
    <property type="entry name" value="Phosphofructokinase_dom"/>
</dbReference>
<dbReference type="HAMAP" id="MF_01976">
    <property type="entry name" value="Phosphofructokinase_III"/>
    <property type="match status" value="1"/>
</dbReference>
<feature type="binding site" evidence="12">
    <location>
        <begin position="112"/>
        <end position="115"/>
    </location>
    <ligand>
        <name>ATP</name>
        <dbReference type="ChEBI" id="CHEBI:30616"/>
    </ligand>
</feature>
<feature type="binding site" description="in other chain" evidence="12">
    <location>
        <begin position="135"/>
        <end position="137"/>
    </location>
    <ligand>
        <name>substrate</name>
        <note>ligand shared between dimeric partners</note>
    </ligand>
</feature>
<dbReference type="PRINTS" id="PR00476">
    <property type="entry name" value="PHFRCTKINASE"/>
</dbReference>
<feature type="binding site" evidence="12">
    <location>
        <position position="113"/>
    </location>
    <ligand>
        <name>Mg(2+)</name>
        <dbReference type="ChEBI" id="CHEBI:18420"/>
        <note>catalytic</note>
    </ligand>
</feature>
<dbReference type="GO" id="GO:0006002">
    <property type="term" value="P:fructose 6-phosphate metabolic process"/>
    <property type="evidence" value="ECO:0007669"/>
    <property type="project" value="InterPro"/>
</dbReference>
<dbReference type="PANTHER" id="PTHR13697:SF52">
    <property type="entry name" value="ATP-DEPENDENT 6-PHOSPHOFRUCTOKINASE 3"/>
    <property type="match status" value="1"/>
</dbReference>
<gene>
    <name evidence="14" type="primary">pfkA_2</name>
    <name evidence="12" type="synonym">pfkA</name>
    <name evidence="14" type="ORF">CAGA_04860</name>
</gene>
<dbReference type="InterPro" id="IPR022953">
    <property type="entry name" value="ATP_PFK"/>
</dbReference>
<evidence type="ECO:0000313" key="15">
    <source>
        <dbReference type="Proteomes" id="UP000297714"/>
    </source>
</evidence>
<keyword evidence="11 12" id="KW-0324">Glycolysis</keyword>
<comment type="cofactor">
    <cofactor evidence="1 12">
        <name>Mg(2+)</name>
        <dbReference type="ChEBI" id="CHEBI:18420"/>
    </cofactor>
</comment>
<dbReference type="EMBL" id="SRMQ01000001">
    <property type="protein sequence ID" value="TGJ78074.1"/>
    <property type="molecule type" value="Genomic_DNA"/>
</dbReference>
<keyword evidence="10 12" id="KW-0460">Magnesium</keyword>
<dbReference type="PIRSF" id="PIRSF000532">
    <property type="entry name" value="ATP_PFK_prok"/>
    <property type="match status" value="1"/>
</dbReference>
<evidence type="ECO:0000256" key="7">
    <source>
        <dbReference type="ARBA" id="ARBA00022741"/>
    </source>
</evidence>
<reference evidence="14 15" key="1">
    <citation type="submission" date="2019-04" db="EMBL/GenBank/DDBJ databases">
        <authorList>
            <person name="Poehlein A."/>
            <person name="Bengelsdorf F.R."/>
            <person name="Duerre P."/>
            <person name="Daniel R."/>
        </authorList>
    </citation>
    <scope>NUCLEOTIDE SEQUENCE [LARGE SCALE GENOMIC DNA]</scope>
    <source>
        <strain evidence="14 15">BS-1</strain>
    </source>
</reference>
<feature type="binding site" description="in other chain" evidence="12">
    <location>
        <position position="232"/>
    </location>
    <ligand>
        <name>substrate</name>
        <note>ligand shared between dimeric partners</note>
    </ligand>
</feature>
<dbReference type="GO" id="GO:0005524">
    <property type="term" value="F:ATP binding"/>
    <property type="evidence" value="ECO:0007669"/>
    <property type="project" value="UniProtKB-KW"/>
</dbReference>
<evidence type="ECO:0000256" key="11">
    <source>
        <dbReference type="ARBA" id="ARBA00023152"/>
    </source>
</evidence>
<dbReference type="GO" id="GO:0030388">
    <property type="term" value="P:fructose 1,6-bisphosphate metabolic process"/>
    <property type="evidence" value="ECO:0007669"/>
    <property type="project" value="TreeGrafter"/>
</dbReference>
<evidence type="ECO:0000256" key="2">
    <source>
        <dbReference type="ARBA" id="ARBA00004496"/>
    </source>
</evidence>
<feature type="binding site" evidence="12">
    <location>
        <position position="11"/>
    </location>
    <ligand>
        <name>ATP</name>
        <dbReference type="ChEBI" id="CHEBI:30616"/>
    </ligand>
</feature>
<dbReference type="GO" id="GO:0042802">
    <property type="term" value="F:identical protein binding"/>
    <property type="evidence" value="ECO:0007669"/>
    <property type="project" value="TreeGrafter"/>
</dbReference>
<dbReference type="SUPFAM" id="SSF53784">
    <property type="entry name" value="Phosphofructokinase"/>
    <property type="match status" value="1"/>
</dbReference>
<evidence type="ECO:0000256" key="1">
    <source>
        <dbReference type="ARBA" id="ARBA00001946"/>
    </source>
</evidence>
<dbReference type="InterPro" id="IPR035966">
    <property type="entry name" value="PKF_sf"/>
</dbReference>
<dbReference type="PROSITE" id="PS00433">
    <property type="entry name" value="PHOSPHOFRUCTOKINASE"/>
    <property type="match status" value="1"/>
</dbReference>
<comment type="caution">
    <text evidence="12">Lacks conserved residue(s) required for the propagation of feature annotation.</text>
</comment>
<dbReference type="Gene3D" id="3.40.50.450">
    <property type="match status" value="1"/>
</dbReference>
<keyword evidence="4 12" id="KW-0963">Cytoplasm</keyword>
<evidence type="ECO:0000256" key="3">
    <source>
        <dbReference type="ARBA" id="ARBA00004679"/>
    </source>
</evidence>
<name>A0A4Z0Y2W7_9FIRM</name>
<dbReference type="Pfam" id="PF00365">
    <property type="entry name" value="PFK"/>
    <property type="match status" value="1"/>
</dbReference>
<feature type="domain" description="Phosphofructokinase" evidence="13">
    <location>
        <begin position="3"/>
        <end position="308"/>
    </location>
</feature>
<dbReference type="Gene3D" id="3.40.50.460">
    <property type="entry name" value="Phosphofructokinase domain"/>
    <property type="match status" value="1"/>
</dbReference>
<feature type="site" description="Important for substrate specificity; cannot use PPi as phosphoryl donor" evidence="12">
    <location>
        <position position="114"/>
    </location>
</feature>
<evidence type="ECO:0000259" key="13">
    <source>
        <dbReference type="Pfam" id="PF00365"/>
    </source>
</evidence>
<dbReference type="OrthoDB" id="9802503at2"/>
<sequence>MKKIGILTSGGDCQGLNAAIRGVAKGLYVEFGNNVEIYGINDGYLGLINGSYRKMKPDDFSGILTLGGTILGTSRQPFKLMRVVEDNSVDKVKNMKENYKKMKLDCLVILGGNGTHKTANLLSEEGLNIVTLPKTIDNDIWGTEMTFGFSSAMEIATNVLDCIHTTATSHSRVFIVEIMGHKAGWLTLHSGIAGGADIILIPEIPYNIDSIVKTLEHRNKSGKRFSILAVAEGILSKKEASMGKKEFKAARAKMAYPSISYRLAKEISERTNQEIRVTVPGHFQRGGSPCPYDRLLATRFGAAAAKLIAEKKYGFMAALQNNAIVPVPLSEVAGKLKGVPVDSDIIKTARDIGISFGD</sequence>
<feature type="binding site" evidence="12">
    <location>
        <begin position="75"/>
        <end position="76"/>
    </location>
    <ligand>
        <name>ATP</name>
        <dbReference type="ChEBI" id="CHEBI:30616"/>
    </ligand>
</feature>
<dbReference type="InterPro" id="IPR015912">
    <property type="entry name" value="Phosphofructokinase_CS"/>
</dbReference>
<dbReference type="GO" id="GO:0005945">
    <property type="term" value="C:6-phosphofructokinase complex"/>
    <property type="evidence" value="ECO:0007669"/>
    <property type="project" value="TreeGrafter"/>
</dbReference>
<dbReference type="Proteomes" id="UP000297714">
    <property type="component" value="Unassembled WGS sequence"/>
</dbReference>
<feature type="binding site" evidence="12">
    <location>
        <position position="172"/>
    </location>
    <ligand>
        <name>substrate</name>
        <note>ligand shared between dimeric partners</note>
    </ligand>
</feature>
<dbReference type="NCBIfam" id="NF002872">
    <property type="entry name" value="PRK03202.1"/>
    <property type="match status" value="1"/>
</dbReference>
<dbReference type="AlphaFoldDB" id="A0A4Z0Y2W7"/>
<keyword evidence="5 12" id="KW-0808">Transferase</keyword>
<dbReference type="InterPro" id="IPR012829">
    <property type="entry name" value="Phosphofructokinase_III"/>
</dbReference>
<keyword evidence="8 12" id="KW-0418">Kinase</keyword>
<dbReference type="InterPro" id="IPR012003">
    <property type="entry name" value="ATP_PFK_prok-type"/>
</dbReference>
<dbReference type="GO" id="GO:0046872">
    <property type="term" value="F:metal ion binding"/>
    <property type="evidence" value="ECO:0007669"/>
    <property type="project" value="UniProtKB-KW"/>
</dbReference>
<dbReference type="GO" id="GO:0070095">
    <property type="term" value="F:fructose-6-phosphate binding"/>
    <property type="evidence" value="ECO:0007669"/>
    <property type="project" value="TreeGrafter"/>
</dbReference>
<evidence type="ECO:0000256" key="4">
    <source>
        <dbReference type="ARBA" id="ARBA00022490"/>
    </source>
</evidence>
<dbReference type="UniPathway" id="UPA00109">
    <property type="reaction ID" value="UER00182"/>
</dbReference>
<keyword evidence="6 12" id="KW-0479">Metal-binding</keyword>
<comment type="catalytic activity">
    <reaction evidence="12">
        <text>beta-D-fructose 6-phosphate + ATP = beta-D-fructose 1,6-bisphosphate + ADP + H(+)</text>
        <dbReference type="Rhea" id="RHEA:16109"/>
        <dbReference type="ChEBI" id="CHEBI:15378"/>
        <dbReference type="ChEBI" id="CHEBI:30616"/>
        <dbReference type="ChEBI" id="CHEBI:32966"/>
        <dbReference type="ChEBI" id="CHEBI:57634"/>
        <dbReference type="ChEBI" id="CHEBI:456216"/>
        <dbReference type="EC" id="2.7.1.11"/>
    </reaction>
</comment>
<dbReference type="GO" id="GO:0003872">
    <property type="term" value="F:6-phosphofructokinase activity"/>
    <property type="evidence" value="ECO:0007669"/>
    <property type="project" value="UniProtKB-UniRule"/>
</dbReference>
<keyword evidence="9 12" id="KW-0067">ATP-binding</keyword>
<feature type="binding site" description="in other chain" evidence="12">
    <location>
        <begin position="282"/>
        <end position="285"/>
    </location>
    <ligand>
        <name>substrate</name>
        <note>ligand shared between dimeric partners</note>
    </ligand>
</feature>
<comment type="function">
    <text evidence="12">Catalyzes the phosphorylation of D-fructose 6-phosphate to fructose 1,6-bisphosphate by ATP, the first committing step of glycolysis.</text>
</comment>
<evidence type="ECO:0000256" key="5">
    <source>
        <dbReference type="ARBA" id="ARBA00022679"/>
    </source>
</evidence>
<feature type="active site" description="Proton acceptor" evidence="12">
    <location>
        <position position="137"/>
    </location>
</feature>
<dbReference type="GO" id="GO:0061621">
    <property type="term" value="P:canonical glycolysis"/>
    <property type="evidence" value="ECO:0007669"/>
    <property type="project" value="TreeGrafter"/>
</dbReference>
<dbReference type="FunFam" id="3.40.50.460:FF:000002">
    <property type="entry name" value="ATP-dependent 6-phosphofructokinase"/>
    <property type="match status" value="1"/>
</dbReference>
<comment type="subunit">
    <text evidence="12">Homodimer or homotetramer.</text>
</comment>
<comment type="caution">
    <text evidence="14">The sequence shown here is derived from an EMBL/GenBank/DDBJ whole genome shotgun (WGS) entry which is preliminary data.</text>
</comment>
<dbReference type="EC" id="2.7.1.11" evidence="12"/>
<keyword evidence="7 12" id="KW-0547">Nucleotide-binding</keyword>
<evidence type="ECO:0000256" key="6">
    <source>
        <dbReference type="ARBA" id="ARBA00022723"/>
    </source>
</evidence>
<dbReference type="GO" id="GO:0016208">
    <property type="term" value="F:AMP binding"/>
    <property type="evidence" value="ECO:0007669"/>
    <property type="project" value="TreeGrafter"/>
</dbReference>
<evidence type="ECO:0000256" key="12">
    <source>
        <dbReference type="HAMAP-Rule" id="MF_01976"/>
    </source>
</evidence>
<evidence type="ECO:0000313" key="14">
    <source>
        <dbReference type="EMBL" id="TGJ78074.1"/>
    </source>
</evidence>
<proteinExistence type="inferred from homology"/>
<feature type="binding site" evidence="12">
    <location>
        <position position="276"/>
    </location>
    <ligand>
        <name>substrate</name>
        <note>ligand shared between dimeric partners</note>
    </ligand>
</feature>
<dbReference type="GO" id="GO:0048029">
    <property type="term" value="F:monosaccharide binding"/>
    <property type="evidence" value="ECO:0007669"/>
    <property type="project" value="TreeGrafter"/>
</dbReference>
<accession>A0A4Z0Y2W7</accession>
<comment type="subcellular location">
    <subcellularLocation>
        <location evidence="2 12">Cytoplasm</location>
    </subcellularLocation>
</comment>
<evidence type="ECO:0000256" key="8">
    <source>
        <dbReference type="ARBA" id="ARBA00022777"/>
    </source>
</evidence>